<dbReference type="AlphaFoldDB" id="A0A448WL97"/>
<protein>
    <submittedName>
        <fullName evidence="1">Uncharacterized protein</fullName>
    </submittedName>
</protein>
<sequence length="60" mass="6832">MIRLLTTHIVIDPVVSEINRGLASTQNGSLNPALVDPILKKNGWKTHESLLWFLNFYGWI</sequence>
<proteinExistence type="predicted"/>
<dbReference type="EMBL" id="CAAALY010021851">
    <property type="protein sequence ID" value="VEL14647.1"/>
    <property type="molecule type" value="Genomic_DNA"/>
</dbReference>
<comment type="caution">
    <text evidence="1">The sequence shown here is derived from an EMBL/GenBank/DDBJ whole genome shotgun (WGS) entry which is preliminary data.</text>
</comment>
<organism evidence="1 2">
    <name type="scientific">Protopolystoma xenopodis</name>
    <dbReference type="NCBI Taxonomy" id="117903"/>
    <lineage>
        <taxon>Eukaryota</taxon>
        <taxon>Metazoa</taxon>
        <taxon>Spiralia</taxon>
        <taxon>Lophotrochozoa</taxon>
        <taxon>Platyhelminthes</taxon>
        <taxon>Monogenea</taxon>
        <taxon>Polyopisthocotylea</taxon>
        <taxon>Polystomatidea</taxon>
        <taxon>Polystomatidae</taxon>
        <taxon>Protopolystoma</taxon>
    </lineage>
</organism>
<keyword evidence="2" id="KW-1185">Reference proteome</keyword>
<evidence type="ECO:0000313" key="1">
    <source>
        <dbReference type="EMBL" id="VEL14647.1"/>
    </source>
</evidence>
<reference evidence="1" key="1">
    <citation type="submission" date="2018-11" db="EMBL/GenBank/DDBJ databases">
        <authorList>
            <consortium name="Pathogen Informatics"/>
        </authorList>
    </citation>
    <scope>NUCLEOTIDE SEQUENCE</scope>
</reference>
<accession>A0A448WL97</accession>
<gene>
    <name evidence="1" type="ORF">PXEA_LOCUS8087</name>
</gene>
<name>A0A448WL97_9PLAT</name>
<evidence type="ECO:0000313" key="2">
    <source>
        <dbReference type="Proteomes" id="UP000784294"/>
    </source>
</evidence>
<dbReference type="Proteomes" id="UP000784294">
    <property type="component" value="Unassembled WGS sequence"/>
</dbReference>